<reference evidence="3" key="1">
    <citation type="journal article" date="2004" name="Nature">
        <title>Genome duplication in the teleost fish Tetraodon nigroviridis reveals the early vertebrate proto-karyotype.</title>
        <authorList>
            <person name="Jaillon O."/>
            <person name="Aury J.-M."/>
            <person name="Brunet F."/>
            <person name="Petit J.-L."/>
            <person name="Stange-Thomann N."/>
            <person name="Mauceli E."/>
            <person name="Bouneau L."/>
            <person name="Fischer C."/>
            <person name="Ozouf-Costaz C."/>
            <person name="Bernot A."/>
            <person name="Nicaud S."/>
            <person name="Jaffe D."/>
            <person name="Fisher S."/>
            <person name="Lutfalla G."/>
            <person name="Dossat C."/>
            <person name="Segurens B."/>
            <person name="Dasilva C."/>
            <person name="Salanoubat M."/>
            <person name="Levy M."/>
            <person name="Boudet N."/>
            <person name="Castellano S."/>
            <person name="Anthouard V."/>
            <person name="Jubin C."/>
            <person name="Castelli V."/>
            <person name="Katinka M."/>
            <person name="Vacherie B."/>
            <person name="Biemont C."/>
            <person name="Skalli Z."/>
            <person name="Cattolico L."/>
            <person name="Poulain J."/>
            <person name="De Berardinis V."/>
            <person name="Cruaud C."/>
            <person name="Duprat S."/>
            <person name="Brottier P."/>
            <person name="Coutanceau J.-P."/>
            <person name="Gouzy J."/>
            <person name="Parra G."/>
            <person name="Lardier G."/>
            <person name="Chapple C."/>
            <person name="McKernan K.J."/>
            <person name="McEwan P."/>
            <person name="Bosak S."/>
            <person name="Kellis M."/>
            <person name="Volff J.-N."/>
            <person name="Guigo R."/>
            <person name="Zody M.C."/>
            <person name="Mesirov J."/>
            <person name="Lindblad-Toh K."/>
            <person name="Birren B."/>
            <person name="Nusbaum C."/>
            <person name="Kahn D."/>
            <person name="Robinson-Rechavi M."/>
            <person name="Laudet V."/>
            <person name="Schachter V."/>
            <person name="Quetier F."/>
            <person name="Saurin W."/>
            <person name="Scarpelli C."/>
            <person name="Wincker P."/>
            <person name="Lander E.S."/>
            <person name="Weissenbach J."/>
            <person name="Roest Crollius H."/>
        </authorList>
    </citation>
    <scope>NUCLEOTIDE SEQUENCE [LARGE SCALE GENOMIC DNA]</scope>
</reference>
<dbReference type="Ensembl" id="ENSTNIT00000002246.1">
    <property type="protein sequence ID" value="ENSTNIP00000001827.1"/>
    <property type="gene ID" value="ENSTNIG00000000986.1"/>
</dbReference>
<reference evidence="2" key="3">
    <citation type="submission" date="2025-09" db="UniProtKB">
        <authorList>
            <consortium name="Ensembl"/>
        </authorList>
    </citation>
    <scope>IDENTIFICATION</scope>
</reference>
<dbReference type="InParanoid" id="H3C0R1"/>
<keyword evidence="3" id="KW-1185">Reference proteome</keyword>
<feature type="region of interest" description="Disordered" evidence="1">
    <location>
        <begin position="56"/>
        <end position="90"/>
    </location>
</feature>
<protein>
    <submittedName>
        <fullName evidence="2">Uncharacterized protein</fullName>
    </submittedName>
</protein>
<reference evidence="2" key="2">
    <citation type="submission" date="2025-08" db="UniProtKB">
        <authorList>
            <consortium name="Ensembl"/>
        </authorList>
    </citation>
    <scope>IDENTIFICATION</scope>
</reference>
<dbReference type="InterPro" id="IPR006594">
    <property type="entry name" value="LisH"/>
</dbReference>
<dbReference type="HOGENOM" id="CLU_183416_0_0_1"/>
<evidence type="ECO:0000313" key="3">
    <source>
        <dbReference type="Proteomes" id="UP000007303"/>
    </source>
</evidence>
<evidence type="ECO:0000256" key="1">
    <source>
        <dbReference type="SAM" id="MobiDB-lite"/>
    </source>
</evidence>
<dbReference type="STRING" id="99883.ENSTNIP00000001827"/>
<evidence type="ECO:0000313" key="2">
    <source>
        <dbReference type="Ensembl" id="ENSTNIP00000001827.1"/>
    </source>
</evidence>
<dbReference type="OMA" id="KAWRRNS"/>
<dbReference type="Proteomes" id="UP000007303">
    <property type="component" value="Unassembled WGS sequence"/>
</dbReference>
<accession>H3C0R1</accession>
<dbReference type="PROSITE" id="PS50896">
    <property type="entry name" value="LISH"/>
    <property type="match status" value="1"/>
</dbReference>
<dbReference type="Pfam" id="PF08513">
    <property type="entry name" value="LisH"/>
    <property type="match status" value="1"/>
</dbReference>
<proteinExistence type="predicted"/>
<name>H3C0R1_TETNG</name>
<sequence length="90" mass="10186">MSVNAPKRELIQLIYRHLKEHGFNSAAEELQIHSPQGKTNISISLLDIYSSWLNNSKQKKKSDPTKPSTIKGQRKTSHKGTALNLNQYVV</sequence>
<organism evidence="2 3">
    <name type="scientific">Tetraodon nigroviridis</name>
    <name type="common">Spotted green pufferfish</name>
    <name type="synonym">Chelonodon nigroviridis</name>
    <dbReference type="NCBI Taxonomy" id="99883"/>
    <lineage>
        <taxon>Eukaryota</taxon>
        <taxon>Metazoa</taxon>
        <taxon>Chordata</taxon>
        <taxon>Craniata</taxon>
        <taxon>Vertebrata</taxon>
        <taxon>Euteleostomi</taxon>
        <taxon>Actinopterygii</taxon>
        <taxon>Neopterygii</taxon>
        <taxon>Teleostei</taxon>
        <taxon>Neoteleostei</taxon>
        <taxon>Acanthomorphata</taxon>
        <taxon>Eupercaria</taxon>
        <taxon>Tetraodontiformes</taxon>
        <taxon>Tetradontoidea</taxon>
        <taxon>Tetraodontidae</taxon>
        <taxon>Tetraodon</taxon>
    </lineage>
</organism>
<dbReference type="AlphaFoldDB" id="H3C0R1"/>